<protein>
    <recommendedName>
        <fullName evidence="8">P-type Zn(2+) transporter</fullName>
        <ecNumber evidence="8">7.2.2.12</ecNumber>
    </recommendedName>
</protein>
<dbReference type="Gene3D" id="3.40.50.1000">
    <property type="entry name" value="HAD superfamily/HAD-like"/>
    <property type="match status" value="1"/>
</dbReference>
<keyword evidence="10" id="KW-0067">ATP-binding</keyword>
<dbReference type="SUPFAM" id="SSF81653">
    <property type="entry name" value="Calcium ATPase, transduction domain A"/>
    <property type="match status" value="1"/>
</dbReference>
<dbReference type="InterPro" id="IPR023299">
    <property type="entry name" value="ATPase_P-typ_cyto_dom_N"/>
</dbReference>
<dbReference type="InterPro" id="IPR036412">
    <property type="entry name" value="HAD-like_sf"/>
</dbReference>
<keyword evidence="10" id="KW-1003">Cell membrane</keyword>
<feature type="transmembrane region" description="Helical" evidence="10">
    <location>
        <begin position="32"/>
        <end position="54"/>
    </location>
</feature>
<reference evidence="14" key="1">
    <citation type="submission" date="2016-11" db="EMBL/GenBank/DDBJ databases">
        <authorList>
            <person name="Varghese N."/>
            <person name="Submissions S."/>
        </authorList>
    </citation>
    <scope>NUCLEOTIDE SEQUENCE [LARGE SCALE GENOMIC DNA]</scope>
    <source>
        <strain evidence="14">DSM 24786</strain>
    </source>
</reference>
<comment type="subcellular location">
    <subcellularLocation>
        <location evidence="10">Cell membrane</location>
    </subcellularLocation>
    <subcellularLocation>
        <location evidence="1">Membrane</location>
    </subcellularLocation>
</comment>
<dbReference type="EC" id="7.2.2.12" evidence="8"/>
<dbReference type="Gene3D" id="3.40.1110.10">
    <property type="entry name" value="Calcium-transporting ATPase, cytoplasmic domain N"/>
    <property type="match status" value="1"/>
</dbReference>
<evidence type="ECO:0000256" key="1">
    <source>
        <dbReference type="ARBA" id="ARBA00004370"/>
    </source>
</evidence>
<keyword evidence="7 10" id="KW-0472">Membrane</keyword>
<evidence type="ECO:0000256" key="7">
    <source>
        <dbReference type="ARBA" id="ARBA00023136"/>
    </source>
</evidence>
<evidence type="ECO:0000256" key="6">
    <source>
        <dbReference type="ARBA" id="ARBA00022989"/>
    </source>
</evidence>
<sequence length="645" mass="70651">MKERKELKDLEKNTHNHTHNHSHSNTNFGIKVYIPAIVSFAMLFIGIAADYFNFVSFFKGWVRVIWYTIAYLPVGLPVVKEGWLSIKKGNYFTEFLLMSIATIGAFAIGEYPEGVAVMLFYAVGELFQSAAVTRAKSNIQALLDVRPKEALVFRDNEYVSVSPDDIKIGETIQVRSGEKVPVDGMLLSVKASLNTAAITGESKPDTIGVNDAVYAGSINLQDLIEIKATKEFKDSSIARILELVQNATDRKSKTELFIRKFAKVYTPIVVFLAIGLTFFPYFFTDNYVFKDWLYRALIFLVISCPCALVISIPLGYFGGLGAASKNGILFKGASFLDTMAKVNTLVMDKTGTITKGVFKIQEIHTLIMEEKEMMQYLLALEATSTHPIAQALLDYPLDETFKAVDTQEIAGKGLKGIVNNKKVLVGNAALLLDYKIDALTEIEDVVESSVLIAIDGQFAGYVIIADEIKEDAKETISEAYKVGVKDFYMFSGDRDSITKKVAKEINVLRAKGGLLPEQKLKEVEEIMTNPNAVVAFVGDGINDAPVLAVSDVGIAMGGLGSDVAIETADVIIQTDQPSKIVQAIKIGKSTRIIVWQNIALAFGVKLIVLLLGAGGLATMWAAVFADVGVALLAILNAVRLQRMKW</sequence>
<feature type="transmembrane region" description="Helical" evidence="10">
    <location>
        <begin position="264"/>
        <end position="284"/>
    </location>
</feature>
<feature type="transmembrane region" description="Helical" evidence="10">
    <location>
        <begin position="60"/>
        <end position="79"/>
    </location>
</feature>
<dbReference type="InterPro" id="IPR027256">
    <property type="entry name" value="P-typ_ATPase_IB"/>
</dbReference>
<dbReference type="InterPro" id="IPR001757">
    <property type="entry name" value="P_typ_ATPase"/>
</dbReference>
<dbReference type="SFLD" id="SFLDF00027">
    <property type="entry name" value="p-type_atpase"/>
    <property type="match status" value="1"/>
</dbReference>
<proteinExistence type="inferred from homology"/>
<feature type="transmembrane region" description="Helical" evidence="10">
    <location>
        <begin position="592"/>
        <end position="613"/>
    </location>
</feature>
<dbReference type="Proteomes" id="UP000183257">
    <property type="component" value="Unassembled WGS sequence"/>
</dbReference>
<dbReference type="Pfam" id="PF00122">
    <property type="entry name" value="E1-E2_ATPase"/>
    <property type="match status" value="1"/>
</dbReference>
<dbReference type="PRINTS" id="PR00119">
    <property type="entry name" value="CATATPASE"/>
</dbReference>
<dbReference type="Pfam" id="PF00702">
    <property type="entry name" value="Hydrolase"/>
    <property type="match status" value="1"/>
</dbReference>
<evidence type="ECO:0000313" key="13">
    <source>
        <dbReference type="EMBL" id="SFW19197.1"/>
    </source>
</evidence>
<keyword evidence="3 10" id="KW-0812">Transmembrane</keyword>
<evidence type="ECO:0000313" key="14">
    <source>
        <dbReference type="Proteomes" id="UP000183257"/>
    </source>
</evidence>
<dbReference type="NCBIfam" id="TIGR01525">
    <property type="entry name" value="ATPase-IB_hvy"/>
    <property type="match status" value="1"/>
</dbReference>
<keyword evidence="10" id="KW-0547">Nucleotide-binding</keyword>
<comment type="catalytic activity">
    <reaction evidence="9">
        <text>Zn(2+)(in) + ATP + H2O = Zn(2+)(out) + ADP + phosphate + H(+)</text>
        <dbReference type="Rhea" id="RHEA:20621"/>
        <dbReference type="ChEBI" id="CHEBI:15377"/>
        <dbReference type="ChEBI" id="CHEBI:15378"/>
        <dbReference type="ChEBI" id="CHEBI:29105"/>
        <dbReference type="ChEBI" id="CHEBI:30616"/>
        <dbReference type="ChEBI" id="CHEBI:43474"/>
        <dbReference type="ChEBI" id="CHEBI:456216"/>
        <dbReference type="EC" id="7.2.2.12"/>
    </reaction>
</comment>
<dbReference type="GO" id="GO:0015086">
    <property type="term" value="F:cadmium ion transmembrane transporter activity"/>
    <property type="evidence" value="ECO:0007669"/>
    <property type="project" value="TreeGrafter"/>
</dbReference>
<dbReference type="RefSeq" id="WP_072302078.1">
    <property type="nucleotide sequence ID" value="NZ_FPIY01000001.1"/>
</dbReference>
<evidence type="ECO:0000256" key="4">
    <source>
        <dbReference type="ARBA" id="ARBA00022723"/>
    </source>
</evidence>
<dbReference type="OrthoDB" id="1521937at2"/>
<dbReference type="Gene3D" id="2.70.150.10">
    <property type="entry name" value="Calcium-transporting ATPase, cytoplasmic transduction domain A"/>
    <property type="match status" value="1"/>
</dbReference>
<dbReference type="SFLD" id="SFLDG00002">
    <property type="entry name" value="C1.7:_P-type_atpase_like"/>
    <property type="match status" value="1"/>
</dbReference>
<dbReference type="InterPro" id="IPR044492">
    <property type="entry name" value="P_typ_ATPase_HD_dom"/>
</dbReference>
<dbReference type="PROSITE" id="PS00154">
    <property type="entry name" value="ATPASE_E1_E2"/>
    <property type="match status" value="1"/>
</dbReference>
<gene>
    <name evidence="13" type="ORF">SAMN05660313_00401</name>
</gene>
<keyword evidence="6 10" id="KW-1133">Transmembrane helix</keyword>
<evidence type="ECO:0000256" key="5">
    <source>
        <dbReference type="ARBA" id="ARBA00022967"/>
    </source>
</evidence>
<keyword evidence="14" id="KW-1185">Reference proteome</keyword>
<dbReference type="InterPro" id="IPR018303">
    <property type="entry name" value="ATPase_P-typ_P_site"/>
</dbReference>
<dbReference type="STRING" id="76595.SAMN05660313_00401"/>
<dbReference type="SFLD" id="SFLDS00003">
    <property type="entry name" value="Haloacid_Dehalogenase"/>
    <property type="match status" value="1"/>
</dbReference>
<dbReference type="NCBIfam" id="TIGR01494">
    <property type="entry name" value="ATPase_P-type"/>
    <property type="match status" value="1"/>
</dbReference>
<evidence type="ECO:0000256" key="3">
    <source>
        <dbReference type="ARBA" id="ARBA00022692"/>
    </source>
</evidence>
<evidence type="ECO:0000256" key="11">
    <source>
        <dbReference type="SAM" id="MobiDB-lite"/>
    </source>
</evidence>
<dbReference type="NCBIfam" id="TIGR01512">
    <property type="entry name" value="ATPase-IB2_Cd"/>
    <property type="match status" value="1"/>
</dbReference>
<organism evidence="13 14">
    <name type="scientific">Cellulophaga fucicola</name>
    <dbReference type="NCBI Taxonomy" id="76595"/>
    <lineage>
        <taxon>Bacteria</taxon>
        <taxon>Pseudomonadati</taxon>
        <taxon>Bacteroidota</taxon>
        <taxon>Flavobacteriia</taxon>
        <taxon>Flavobacteriales</taxon>
        <taxon>Flavobacteriaceae</taxon>
        <taxon>Cellulophaga</taxon>
    </lineage>
</organism>
<evidence type="ECO:0000256" key="10">
    <source>
        <dbReference type="RuleBase" id="RU362081"/>
    </source>
</evidence>
<dbReference type="GO" id="GO:0016887">
    <property type="term" value="F:ATP hydrolysis activity"/>
    <property type="evidence" value="ECO:0007669"/>
    <property type="project" value="InterPro"/>
</dbReference>
<dbReference type="AlphaFoldDB" id="A0A1K1M7U3"/>
<evidence type="ECO:0000256" key="2">
    <source>
        <dbReference type="ARBA" id="ARBA00006024"/>
    </source>
</evidence>
<dbReference type="GO" id="GO:0005886">
    <property type="term" value="C:plasma membrane"/>
    <property type="evidence" value="ECO:0007669"/>
    <property type="project" value="UniProtKB-SubCell"/>
</dbReference>
<dbReference type="SUPFAM" id="SSF81665">
    <property type="entry name" value="Calcium ATPase, transmembrane domain M"/>
    <property type="match status" value="1"/>
</dbReference>
<dbReference type="InterPro" id="IPR023214">
    <property type="entry name" value="HAD_sf"/>
</dbReference>
<dbReference type="GO" id="GO:0046872">
    <property type="term" value="F:metal ion binding"/>
    <property type="evidence" value="ECO:0007669"/>
    <property type="project" value="UniProtKB-KW"/>
</dbReference>
<feature type="region of interest" description="Disordered" evidence="11">
    <location>
        <begin position="1"/>
        <end position="23"/>
    </location>
</feature>
<dbReference type="EMBL" id="FPIY01000001">
    <property type="protein sequence ID" value="SFW19197.1"/>
    <property type="molecule type" value="Genomic_DNA"/>
</dbReference>
<dbReference type="InterPro" id="IPR023298">
    <property type="entry name" value="ATPase_P-typ_TM_dom_sf"/>
</dbReference>
<feature type="domain" description="P-type ATPase A" evidence="12">
    <location>
        <begin position="146"/>
        <end position="245"/>
    </location>
</feature>
<feature type="transmembrane region" description="Helical" evidence="10">
    <location>
        <begin position="619"/>
        <end position="638"/>
    </location>
</feature>
<dbReference type="SUPFAM" id="SSF56784">
    <property type="entry name" value="HAD-like"/>
    <property type="match status" value="1"/>
</dbReference>
<accession>A0A1K1M7U3</accession>
<dbReference type="PANTHER" id="PTHR48085">
    <property type="entry name" value="CADMIUM/ZINC-TRANSPORTING ATPASE HMA2-RELATED"/>
    <property type="match status" value="1"/>
</dbReference>
<evidence type="ECO:0000259" key="12">
    <source>
        <dbReference type="Pfam" id="PF00122"/>
    </source>
</evidence>
<evidence type="ECO:0000256" key="8">
    <source>
        <dbReference type="ARBA" id="ARBA00039097"/>
    </source>
</evidence>
<dbReference type="InterPro" id="IPR059000">
    <property type="entry name" value="ATPase_P-type_domA"/>
</dbReference>
<dbReference type="InterPro" id="IPR008250">
    <property type="entry name" value="ATPase_P-typ_transduc_dom_A_sf"/>
</dbReference>
<dbReference type="PANTHER" id="PTHR48085:SF5">
    <property type="entry name" value="CADMIUM_ZINC-TRANSPORTING ATPASE HMA4-RELATED"/>
    <property type="match status" value="1"/>
</dbReference>
<evidence type="ECO:0000256" key="9">
    <source>
        <dbReference type="ARBA" id="ARBA00047308"/>
    </source>
</evidence>
<keyword evidence="5" id="KW-1278">Translocase</keyword>
<dbReference type="GO" id="GO:0016463">
    <property type="term" value="F:P-type zinc transporter activity"/>
    <property type="evidence" value="ECO:0007669"/>
    <property type="project" value="UniProtKB-EC"/>
</dbReference>
<feature type="compositionally biased region" description="Basic and acidic residues" evidence="11">
    <location>
        <begin position="1"/>
        <end position="14"/>
    </location>
</feature>
<name>A0A1K1M7U3_9FLAO</name>
<feature type="transmembrane region" description="Helical" evidence="10">
    <location>
        <begin position="296"/>
        <end position="317"/>
    </location>
</feature>
<dbReference type="InterPro" id="IPR051014">
    <property type="entry name" value="Cation_Transport_ATPase_IB"/>
</dbReference>
<dbReference type="GO" id="GO:0005524">
    <property type="term" value="F:ATP binding"/>
    <property type="evidence" value="ECO:0007669"/>
    <property type="project" value="UniProtKB-UniRule"/>
</dbReference>
<comment type="similarity">
    <text evidence="2 10">Belongs to the cation transport ATPase (P-type) (TC 3.A.3) family. Type IB subfamily.</text>
</comment>
<keyword evidence="4 10" id="KW-0479">Metal-binding</keyword>